<reference evidence="2 3" key="1">
    <citation type="journal article" date="2018" name="Int. J. Syst. Evol. Microbiol.">
        <title>Epidermidibacterium keratini gen. nov., sp. nov., a member of the family Sporichthyaceae, isolated from keratin epidermis.</title>
        <authorList>
            <person name="Lee D.G."/>
            <person name="Trujillo M.E."/>
            <person name="Kang S."/>
            <person name="Nam J.J."/>
            <person name="Kim Y.J."/>
        </authorList>
    </citation>
    <scope>NUCLEOTIDE SEQUENCE [LARGE SCALE GENOMIC DNA]</scope>
    <source>
        <strain evidence="2 3">EPI-7</strain>
    </source>
</reference>
<dbReference type="RefSeq" id="WP_159544072.1">
    <property type="nucleotide sequence ID" value="NZ_CP047156.1"/>
</dbReference>
<accession>A0A7L4YLT9</accession>
<dbReference type="InParanoid" id="A0A7L4YLT9"/>
<dbReference type="AlphaFoldDB" id="A0A7L4YLT9"/>
<evidence type="ECO:0000313" key="3">
    <source>
        <dbReference type="Proteomes" id="UP000463857"/>
    </source>
</evidence>
<keyword evidence="3" id="KW-1185">Reference proteome</keyword>
<dbReference type="SUPFAM" id="SSF110296">
    <property type="entry name" value="Oligoxyloglucan reducing end-specific cellobiohydrolase"/>
    <property type="match status" value="1"/>
</dbReference>
<gene>
    <name evidence="2" type="ORF">EK0264_06790</name>
</gene>
<dbReference type="OrthoDB" id="9813892at2"/>
<dbReference type="EMBL" id="CP047156">
    <property type="protein sequence ID" value="QHC00012.1"/>
    <property type="molecule type" value="Genomic_DNA"/>
</dbReference>
<evidence type="ECO:0000256" key="1">
    <source>
        <dbReference type="SAM" id="MobiDB-lite"/>
    </source>
</evidence>
<evidence type="ECO:0000313" key="2">
    <source>
        <dbReference type="EMBL" id="QHC00012.1"/>
    </source>
</evidence>
<evidence type="ECO:0008006" key="4">
    <source>
        <dbReference type="Google" id="ProtNLM"/>
    </source>
</evidence>
<dbReference type="KEGG" id="eke:EK0264_06790"/>
<feature type="compositionally biased region" description="Low complexity" evidence="1">
    <location>
        <begin position="40"/>
        <end position="54"/>
    </location>
</feature>
<dbReference type="Proteomes" id="UP000463857">
    <property type="component" value="Chromosome"/>
</dbReference>
<name>A0A7L4YLT9_9ACTN</name>
<dbReference type="Gene3D" id="2.130.10.10">
    <property type="entry name" value="YVTN repeat-like/Quinoprotein amine dehydrogenase"/>
    <property type="match status" value="1"/>
</dbReference>
<sequence length="295" mass="29663">MSTGKAVAMKAKLIVAGAAIFTVVVAVAALFLTGVLPPTDSSAADSTTTASETIPPIPPTSSAPVPLARTLLSIDETGNVVLARTGSCDSGTPASVQTITPGGEVTDMPNPPAEVLRVVANNGFAFMVGADAACEVVAYSNDDAGSWISGSAEPSNWWYLPPGGLGPNLESGAGPVYVDCTVVAISVLQVSNILVGCDDGRIRATANRGLTWTDPGSLPGLVDLAFTDPQTGFALAPTDDCAGAVLQTTDGGASWAQLACIDNAQPGALAVSGSQFAAVVGDKLWRSDDGATWTA</sequence>
<protein>
    <recommendedName>
        <fullName evidence="4">Exo-alpha-sialidase</fullName>
    </recommendedName>
</protein>
<dbReference type="InterPro" id="IPR015943">
    <property type="entry name" value="WD40/YVTN_repeat-like_dom_sf"/>
</dbReference>
<proteinExistence type="predicted"/>
<organism evidence="2 3">
    <name type="scientific">Epidermidibacterium keratini</name>
    <dbReference type="NCBI Taxonomy" id="1891644"/>
    <lineage>
        <taxon>Bacteria</taxon>
        <taxon>Bacillati</taxon>
        <taxon>Actinomycetota</taxon>
        <taxon>Actinomycetes</taxon>
        <taxon>Sporichthyales</taxon>
        <taxon>Sporichthyaceae</taxon>
        <taxon>Epidermidibacterium</taxon>
    </lineage>
</organism>
<feature type="region of interest" description="Disordered" evidence="1">
    <location>
        <begin position="40"/>
        <end position="63"/>
    </location>
</feature>